<organism evidence="1 2">
    <name type="scientific">Oceanidesulfovibrio marinus</name>
    <dbReference type="NCBI Taxonomy" id="370038"/>
    <lineage>
        <taxon>Bacteria</taxon>
        <taxon>Pseudomonadati</taxon>
        <taxon>Thermodesulfobacteriota</taxon>
        <taxon>Desulfovibrionia</taxon>
        <taxon>Desulfovibrionales</taxon>
        <taxon>Desulfovibrionaceae</taxon>
        <taxon>Oceanidesulfovibrio</taxon>
    </lineage>
</organism>
<protein>
    <submittedName>
        <fullName evidence="1">Uncharacterized protein</fullName>
    </submittedName>
</protein>
<proteinExistence type="predicted"/>
<gene>
    <name evidence="1" type="ORF">DQK91_21920</name>
</gene>
<dbReference type="EMBL" id="QMIF01000049">
    <property type="protein sequence ID" value="TVM29659.1"/>
    <property type="molecule type" value="Genomic_DNA"/>
</dbReference>
<comment type="caution">
    <text evidence="1">The sequence shown here is derived from an EMBL/GenBank/DDBJ whole genome shotgun (WGS) entry which is preliminary data.</text>
</comment>
<name>A0A6P1ZAZ3_9BACT</name>
<evidence type="ECO:0000313" key="1">
    <source>
        <dbReference type="EMBL" id="TVM29659.1"/>
    </source>
</evidence>
<sequence length="114" mass="12383">MPAGLPEAGAFHLAFDDDGFFFRLMAGVAGLRNRLLATPYGDQAQFFTARLFRELGGYPDLPLMEEVAIMHPRGVIGRIAACSRPRATRCCVCCTGWLLRPRSGPGTTHGGCVR</sequence>
<accession>A0A6P1ZAZ3</accession>
<dbReference type="AlphaFoldDB" id="A0A6P1ZAZ3"/>
<dbReference type="Proteomes" id="UP000434052">
    <property type="component" value="Unassembled WGS sequence"/>
</dbReference>
<evidence type="ECO:0000313" key="2">
    <source>
        <dbReference type="Proteomes" id="UP000434052"/>
    </source>
</evidence>
<reference evidence="1 2" key="1">
    <citation type="submission" date="2018-06" db="EMBL/GenBank/DDBJ databases">
        <title>Complete genome of Desulfovibrio marinus P48SEP.</title>
        <authorList>
            <person name="Crispim J.S."/>
            <person name="Vidigal P.M.P."/>
            <person name="Silva L.C.F."/>
            <person name="Araujo L.C."/>
            <person name="Laguardia C.N."/>
            <person name="Dias R.S."/>
            <person name="Sousa M.P."/>
            <person name="Paula S.O."/>
            <person name="Silva C."/>
        </authorList>
    </citation>
    <scope>NUCLEOTIDE SEQUENCE [LARGE SCALE GENOMIC DNA]</scope>
    <source>
        <strain evidence="1 2">P48SEP</strain>
    </source>
</reference>